<dbReference type="InterPro" id="IPR047865">
    <property type="entry name" value="Ribosomal_uL10_bac_type"/>
</dbReference>
<dbReference type="EMBL" id="KV454476">
    <property type="protein sequence ID" value="ODV62763.1"/>
    <property type="molecule type" value="Genomic_DNA"/>
</dbReference>
<dbReference type="GO" id="GO:0005762">
    <property type="term" value="C:mitochondrial large ribosomal subunit"/>
    <property type="evidence" value="ECO:0007669"/>
    <property type="project" value="EnsemblFungi"/>
</dbReference>
<evidence type="ECO:0000313" key="4">
    <source>
        <dbReference type="Proteomes" id="UP000095038"/>
    </source>
</evidence>
<dbReference type="InterPro" id="IPR043141">
    <property type="entry name" value="Ribosomal_uL10-like_sf"/>
</dbReference>
<dbReference type="GeneID" id="30963945"/>
<organism evidence="3 4">
    <name type="scientific">Ascoidea rubescens DSM 1968</name>
    <dbReference type="NCBI Taxonomy" id="1344418"/>
    <lineage>
        <taxon>Eukaryota</taxon>
        <taxon>Fungi</taxon>
        <taxon>Dikarya</taxon>
        <taxon>Ascomycota</taxon>
        <taxon>Saccharomycotina</taxon>
        <taxon>Saccharomycetes</taxon>
        <taxon>Ascoideaceae</taxon>
        <taxon>Ascoidea</taxon>
    </lineage>
</organism>
<reference evidence="4" key="1">
    <citation type="submission" date="2016-05" db="EMBL/GenBank/DDBJ databases">
        <title>Comparative genomics of biotechnologically important yeasts.</title>
        <authorList>
            <consortium name="DOE Joint Genome Institute"/>
            <person name="Riley R."/>
            <person name="Haridas S."/>
            <person name="Wolfe K.H."/>
            <person name="Lopes M.R."/>
            <person name="Hittinger C.T."/>
            <person name="Goker M."/>
            <person name="Salamov A."/>
            <person name="Wisecaver J."/>
            <person name="Long T.M."/>
            <person name="Aerts A.L."/>
            <person name="Barry K."/>
            <person name="Choi C."/>
            <person name="Clum A."/>
            <person name="Coughlan A.Y."/>
            <person name="Deshpande S."/>
            <person name="Douglass A.P."/>
            <person name="Hanson S.J."/>
            <person name="Klenk H.-P."/>
            <person name="Labutti K."/>
            <person name="Lapidus A."/>
            <person name="Lindquist E."/>
            <person name="Lipzen A."/>
            <person name="Meier-Kolthoff J.P."/>
            <person name="Ohm R.A."/>
            <person name="Otillar R.P."/>
            <person name="Pangilinan J."/>
            <person name="Peng Y."/>
            <person name="Rokas A."/>
            <person name="Rosa C.A."/>
            <person name="Scheuner C."/>
            <person name="Sibirny A.A."/>
            <person name="Slot J.C."/>
            <person name="Stielow J.B."/>
            <person name="Sun H."/>
            <person name="Kurtzman C.P."/>
            <person name="Blackwell M."/>
            <person name="Grigoriev I.V."/>
            <person name="Jeffries T.W."/>
        </authorList>
    </citation>
    <scope>NUCLEOTIDE SEQUENCE [LARGE SCALE GENOMIC DNA]</scope>
    <source>
        <strain evidence="4">DSM 1968</strain>
    </source>
</reference>
<sequence>MSSLAARNIYSYSNSLFAKNSHSFNALFRRQKHFNSVAIINNHKKNLLIENKKVVRTTIKPIDSRKTFLIDFYKDILDNNSIILFLHHNNLTKTENFNLRSRFIDILSKDGKQEIGSFHIIRNKLFRVLLRNYYDNDPASIDAKSEEVEKLDTEKFNKFLDNEKLVNKLLPILNGPTAVLTIKETNPMILKKLITILNSTNEKLILMAAKVENSIFDLDDINQFKNLPSKENLQSQLVGLLTILSGAGLVRTLEATTQSLYLHLKSHEDNINPNKADSNTEETSQEKQ</sequence>
<dbReference type="OrthoDB" id="360689at2759"/>
<evidence type="ECO:0000256" key="2">
    <source>
        <dbReference type="SAM" id="MobiDB-lite"/>
    </source>
</evidence>
<dbReference type="Proteomes" id="UP000095038">
    <property type="component" value="Unassembled WGS sequence"/>
</dbReference>
<accession>A0A1D2VMC4</accession>
<dbReference type="CDD" id="cd05797">
    <property type="entry name" value="Ribosomal_L10"/>
    <property type="match status" value="1"/>
</dbReference>
<dbReference type="InParanoid" id="A0A1D2VMC4"/>
<name>A0A1D2VMC4_9ASCO</name>
<gene>
    <name evidence="3" type="ORF">ASCRUDRAFT_31882</name>
</gene>
<dbReference type="PANTHER" id="PTHR11560">
    <property type="entry name" value="39S RIBOSOMAL PROTEIN L10, MITOCHONDRIAL"/>
    <property type="match status" value="1"/>
</dbReference>
<dbReference type="STRING" id="1344418.A0A1D2VMC4"/>
<dbReference type="FunCoup" id="A0A1D2VMC4">
    <property type="interactions" value="145"/>
</dbReference>
<evidence type="ECO:0000313" key="3">
    <source>
        <dbReference type="EMBL" id="ODV62763.1"/>
    </source>
</evidence>
<proteinExistence type="inferred from homology"/>
<evidence type="ECO:0008006" key="5">
    <source>
        <dbReference type="Google" id="ProtNLM"/>
    </source>
</evidence>
<protein>
    <recommendedName>
        <fullName evidence="5">Ribosomal protein L10</fullName>
    </recommendedName>
</protein>
<comment type="similarity">
    <text evidence="1">Belongs to the universal ribosomal protein uL10 family.</text>
</comment>
<feature type="region of interest" description="Disordered" evidence="2">
    <location>
        <begin position="269"/>
        <end position="288"/>
    </location>
</feature>
<keyword evidence="4" id="KW-1185">Reference proteome</keyword>
<dbReference type="SUPFAM" id="SSF160369">
    <property type="entry name" value="Ribosomal protein L10-like"/>
    <property type="match status" value="1"/>
</dbReference>
<evidence type="ECO:0000256" key="1">
    <source>
        <dbReference type="ARBA" id="ARBA00008889"/>
    </source>
</evidence>
<dbReference type="AlphaFoldDB" id="A0A1D2VMC4"/>
<dbReference type="RefSeq" id="XP_020049070.1">
    <property type="nucleotide sequence ID" value="XM_020190309.1"/>
</dbReference>
<dbReference type="GO" id="GO:0003735">
    <property type="term" value="F:structural constituent of ribosome"/>
    <property type="evidence" value="ECO:0007669"/>
    <property type="project" value="EnsemblFungi"/>
</dbReference>
<dbReference type="Gene3D" id="3.30.70.1730">
    <property type="match status" value="1"/>
</dbReference>